<dbReference type="PANTHER" id="PTHR36834:SF1">
    <property type="entry name" value="INTEGRAL MEMBRANE PROTEIN"/>
    <property type="match status" value="1"/>
</dbReference>
<dbReference type="Pfam" id="PF04892">
    <property type="entry name" value="VanZ"/>
    <property type="match status" value="1"/>
</dbReference>
<protein>
    <submittedName>
        <fullName evidence="3">VanZ family protein</fullName>
    </submittedName>
</protein>
<dbReference type="Proteomes" id="UP001241848">
    <property type="component" value="Unassembled WGS sequence"/>
</dbReference>
<organism evidence="3 4">
    <name type="scientific">Paenibacillus zeirhizosphaerae</name>
    <dbReference type="NCBI Taxonomy" id="2987519"/>
    <lineage>
        <taxon>Bacteria</taxon>
        <taxon>Bacillati</taxon>
        <taxon>Bacillota</taxon>
        <taxon>Bacilli</taxon>
        <taxon>Bacillales</taxon>
        <taxon>Paenibacillaceae</taxon>
        <taxon>Paenibacillus</taxon>
    </lineage>
</organism>
<evidence type="ECO:0000259" key="2">
    <source>
        <dbReference type="Pfam" id="PF04892"/>
    </source>
</evidence>
<name>A0ABT9FW58_9BACL</name>
<reference evidence="3 4" key="1">
    <citation type="submission" date="2022-10" db="EMBL/GenBank/DDBJ databases">
        <title>Paenibacillus description and whole genome data of maize root bacterial community.</title>
        <authorList>
            <person name="Marton D."/>
            <person name="Farkas M."/>
            <person name="Cserhati M."/>
        </authorList>
    </citation>
    <scope>NUCLEOTIDE SEQUENCE [LARGE SCALE GENOMIC DNA]</scope>
    <source>
        <strain evidence="3 4">P96</strain>
    </source>
</reference>
<gene>
    <name evidence="3" type="ORF">OIN60_19610</name>
</gene>
<proteinExistence type="predicted"/>
<evidence type="ECO:0000313" key="3">
    <source>
        <dbReference type="EMBL" id="MDP4098935.1"/>
    </source>
</evidence>
<evidence type="ECO:0000256" key="1">
    <source>
        <dbReference type="SAM" id="Phobius"/>
    </source>
</evidence>
<feature type="transmembrane region" description="Helical" evidence="1">
    <location>
        <begin position="113"/>
        <end position="135"/>
    </location>
</feature>
<dbReference type="PANTHER" id="PTHR36834">
    <property type="entry name" value="MEMBRANE PROTEIN-RELATED"/>
    <property type="match status" value="1"/>
</dbReference>
<keyword evidence="1" id="KW-0812">Transmembrane</keyword>
<feature type="transmembrane region" description="Helical" evidence="1">
    <location>
        <begin position="12"/>
        <end position="31"/>
    </location>
</feature>
<comment type="caution">
    <text evidence="3">The sequence shown here is derived from an EMBL/GenBank/DDBJ whole genome shotgun (WGS) entry which is preliminary data.</text>
</comment>
<feature type="transmembrane region" description="Helical" evidence="1">
    <location>
        <begin position="82"/>
        <end position="101"/>
    </location>
</feature>
<evidence type="ECO:0000313" key="4">
    <source>
        <dbReference type="Proteomes" id="UP001241848"/>
    </source>
</evidence>
<accession>A0ABT9FW58</accession>
<keyword evidence="1" id="KW-1133">Transmembrane helix</keyword>
<dbReference type="InterPro" id="IPR053150">
    <property type="entry name" value="Teicoplanin_resist-assoc"/>
</dbReference>
<dbReference type="InterPro" id="IPR006976">
    <property type="entry name" value="VanZ-like"/>
</dbReference>
<dbReference type="EMBL" id="JAPCKK010000031">
    <property type="protein sequence ID" value="MDP4098935.1"/>
    <property type="molecule type" value="Genomic_DNA"/>
</dbReference>
<sequence>MKTNTSVNISNMKVGTLLVIYVYMLVKIILLKFNSLDLGFLWARLLAGLQQPSLFSQRLHTGNLVPFQEISRSMHSLTSHDIFNLFGNVAIFMPLGILLGLMFKREGMPGMRIFICAFFLSLGLEIAQLLFMIGQFDVDDILLNSAGGFLGFVIYRLNTFIIWRGGESLH</sequence>
<feature type="domain" description="VanZ-like" evidence="2">
    <location>
        <begin position="53"/>
        <end position="157"/>
    </location>
</feature>
<dbReference type="RefSeq" id="WP_305756555.1">
    <property type="nucleotide sequence ID" value="NZ_JAPCKK010000031.1"/>
</dbReference>
<keyword evidence="4" id="KW-1185">Reference proteome</keyword>
<feature type="transmembrane region" description="Helical" evidence="1">
    <location>
        <begin position="141"/>
        <end position="163"/>
    </location>
</feature>
<keyword evidence="1" id="KW-0472">Membrane</keyword>